<name>A0A3S4XZS3_9RHOB</name>
<dbReference type="AlphaFoldDB" id="A0A3S4XZS3"/>
<keyword evidence="3" id="KW-1185">Reference proteome</keyword>
<dbReference type="OrthoDB" id="7658888at2"/>
<feature type="compositionally biased region" description="Pro residues" evidence="1">
    <location>
        <begin position="103"/>
        <end position="113"/>
    </location>
</feature>
<evidence type="ECO:0000313" key="3">
    <source>
        <dbReference type="Proteomes" id="UP000287168"/>
    </source>
</evidence>
<protein>
    <submittedName>
        <fullName evidence="2">DUF4177 domain-containing protein</fullName>
    </submittedName>
</protein>
<proteinExistence type="predicted"/>
<organism evidence="2 3">
    <name type="scientific">Falsigemmobacter intermedius</name>
    <dbReference type="NCBI Taxonomy" id="1553448"/>
    <lineage>
        <taxon>Bacteria</taxon>
        <taxon>Pseudomonadati</taxon>
        <taxon>Pseudomonadota</taxon>
        <taxon>Alphaproteobacteria</taxon>
        <taxon>Rhodobacterales</taxon>
        <taxon>Paracoccaceae</taxon>
        <taxon>Falsigemmobacter</taxon>
    </lineage>
</organism>
<dbReference type="Proteomes" id="UP000287168">
    <property type="component" value="Unassembled WGS sequence"/>
</dbReference>
<accession>A0A3S4XZS3</accession>
<feature type="region of interest" description="Disordered" evidence="1">
    <location>
        <begin position="1"/>
        <end position="20"/>
    </location>
</feature>
<comment type="caution">
    <text evidence="2">The sequence shown here is derived from an EMBL/GenBank/DDBJ whole genome shotgun (WGS) entry which is preliminary data.</text>
</comment>
<sequence>MQTHEYKVVPAPRKGDKARGLKSSEDRFAYALTRVMNEMALDGWEYIRTDTLPVEERTGLTGRVSTSFQSLMVFRRALKSAAEAGPQALRAEVAAPTAAPAPLTAPSPAPVAAPAPKLSLQSGEGPAPALGSARD</sequence>
<evidence type="ECO:0000256" key="1">
    <source>
        <dbReference type="SAM" id="MobiDB-lite"/>
    </source>
</evidence>
<evidence type="ECO:0000313" key="2">
    <source>
        <dbReference type="EMBL" id="RWY44746.1"/>
    </source>
</evidence>
<dbReference type="RefSeq" id="WP_128486545.1">
    <property type="nucleotide sequence ID" value="NZ_JBHLXB010000026.1"/>
</dbReference>
<reference evidence="2 3" key="1">
    <citation type="journal article" date="2015" name="Int. J. Syst. Evol. Microbiol.">
        <title>Gemmobacter intermedius sp. nov., isolated from a white stork (Ciconia ciconia).</title>
        <authorList>
            <person name="Kampfer P."/>
            <person name="Jerzak L."/>
            <person name="Wilharm G."/>
            <person name="Golke J."/>
            <person name="Busse H.J."/>
            <person name="Glaeser S.P."/>
        </authorList>
    </citation>
    <scope>NUCLEOTIDE SEQUENCE [LARGE SCALE GENOMIC DNA]</scope>
    <source>
        <strain evidence="2 3">119/4</strain>
    </source>
</reference>
<dbReference type="EMBL" id="SBLC01000002">
    <property type="protein sequence ID" value="RWY44746.1"/>
    <property type="molecule type" value="Genomic_DNA"/>
</dbReference>
<feature type="region of interest" description="Disordered" evidence="1">
    <location>
        <begin position="94"/>
        <end position="135"/>
    </location>
</feature>
<gene>
    <name evidence="2" type="ORF">EP867_02115</name>
</gene>